<gene>
    <name evidence="1" type="ORF">NUW58_g2330</name>
</gene>
<name>A0ACC1PH19_9PEZI</name>
<proteinExistence type="predicted"/>
<evidence type="ECO:0000313" key="1">
    <source>
        <dbReference type="EMBL" id="KAJ2991966.1"/>
    </source>
</evidence>
<dbReference type="EMBL" id="JAPDGR010000297">
    <property type="protein sequence ID" value="KAJ2991966.1"/>
    <property type="molecule type" value="Genomic_DNA"/>
</dbReference>
<reference evidence="1" key="1">
    <citation type="submission" date="2022-10" db="EMBL/GenBank/DDBJ databases">
        <title>Genome Sequence of Xylaria curta.</title>
        <authorList>
            <person name="Buettner E."/>
        </authorList>
    </citation>
    <scope>NUCLEOTIDE SEQUENCE</scope>
    <source>
        <strain evidence="1">Babe10</strain>
    </source>
</reference>
<comment type="caution">
    <text evidence="1">The sequence shown here is derived from an EMBL/GenBank/DDBJ whole genome shotgun (WGS) entry which is preliminary data.</text>
</comment>
<sequence>MSFNLNKLDAVSLNNWEWTIKVDLDRMENPPTEISNWEFLCPCQKRRLGFPVRFTEIHNAATQRSCRMCGLFEQAVVAVVDGRLQDLFEGLEDISQRAEILENIVVRPEDQPQTQQECYLNFLIKGQSTRLKVQLFQDAEDKTKPTVCGFTFPPDSPFGPGINPDRGFDWAKTCLSECSTHRECERLVPSRFPKRILDIQGDQVKVLKSTGSEKPYVSLSYRWGGPEHRRLMSTVRTLQDHEKGIPWTTLPKTFQDAVAICRIMEVKYLWIDALCILQQSSDLTEAETEITKADFTEENSIMASVYQGSHFTICADISTNMDSGIFSTGALPKCLPLMVRGDDEREATVYVRADRIYHSNRQLDIETRGWTFQEFLLPPRVLHFGEFDITWRCREVHICQCGNITGRDDGAHTWRERLAKAAKQVPRNLSEALEWWAIVLSFYQARKLSNGFDKLPALSGLAQVYVAATQDSYRAGLWERSLPHDLCWYNYWEYHNRGPLLVGNRAPEHRAPSWSWASINTLDGVTSYFWSPGAHGLHPITPDNHQRSVCVVHEVVCPPKNFGEKFDATGEVEVDNCKMEIGVKLISAIIDEFSQAEIMRQLIPWTLAGTDDGTYVQNCMPDCEMNDDGLKGGDKVYCAPIQEAVSEGASERGCLVLKRLEGQQYKRIGFCVLTKLNSNLSKEECEEIRFNRWGRQSLDLTSSETASKIQSYAMHFDPDAADRITIV</sequence>
<evidence type="ECO:0000313" key="2">
    <source>
        <dbReference type="Proteomes" id="UP001143856"/>
    </source>
</evidence>
<accession>A0ACC1PH19</accession>
<protein>
    <submittedName>
        <fullName evidence="1">Uncharacterized protein</fullName>
    </submittedName>
</protein>
<keyword evidence="2" id="KW-1185">Reference proteome</keyword>
<organism evidence="1 2">
    <name type="scientific">Xylaria curta</name>
    <dbReference type="NCBI Taxonomy" id="42375"/>
    <lineage>
        <taxon>Eukaryota</taxon>
        <taxon>Fungi</taxon>
        <taxon>Dikarya</taxon>
        <taxon>Ascomycota</taxon>
        <taxon>Pezizomycotina</taxon>
        <taxon>Sordariomycetes</taxon>
        <taxon>Xylariomycetidae</taxon>
        <taxon>Xylariales</taxon>
        <taxon>Xylariaceae</taxon>
        <taxon>Xylaria</taxon>
    </lineage>
</organism>
<dbReference type="Proteomes" id="UP001143856">
    <property type="component" value="Unassembled WGS sequence"/>
</dbReference>